<dbReference type="Proteomes" id="UP000298111">
    <property type="component" value="Unassembled WGS sequence"/>
</dbReference>
<proteinExistence type="predicted"/>
<evidence type="ECO:0000256" key="1">
    <source>
        <dbReference type="SAM" id="MobiDB-lite"/>
    </source>
</evidence>
<feature type="compositionally biased region" description="Basic and acidic residues" evidence="1">
    <location>
        <begin position="70"/>
        <end position="102"/>
    </location>
</feature>
<feature type="region of interest" description="Disordered" evidence="1">
    <location>
        <begin position="47"/>
        <end position="124"/>
    </location>
</feature>
<keyword evidence="2" id="KW-0472">Membrane</keyword>
<accession>A0A6C1BZ99</accession>
<comment type="caution">
    <text evidence="3">The sequence shown here is derived from an EMBL/GenBank/DDBJ whole genome shotgun (WGS) entry which is preliminary data.</text>
</comment>
<gene>
    <name evidence="3" type="ORF">D8771_24355</name>
</gene>
<reference evidence="3 4" key="1">
    <citation type="submission" date="2018-10" db="EMBL/GenBank/DDBJ databases">
        <title>Isolation of pseudouridimycin from Streptomyces albus DSM 40763.</title>
        <authorList>
            <person name="Rosenqvist P."/>
            <person name="Metsae-Ketelae M."/>
            <person name="Virta P."/>
        </authorList>
    </citation>
    <scope>NUCLEOTIDE SEQUENCE [LARGE SCALE GENOMIC DNA]</scope>
    <source>
        <strain evidence="3 4">DSM 40763</strain>
    </source>
</reference>
<dbReference type="Pfam" id="PF20087">
    <property type="entry name" value="DUF6479"/>
    <property type="match status" value="1"/>
</dbReference>
<keyword evidence="2" id="KW-1133">Transmembrane helix</keyword>
<dbReference type="EMBL" id="RCIY01000085">
    <property type="protein sequence ID" value="TGG78834.1"/>
    <property type="molecule type" value="Genomic_DNA"/>
</dbReference>
<dbReference type="RefSeq" id="WP_016467969.1">
    <property type="nucleotide sequence ID" value="NZ_BBQG01000043.1"/>
</dbReference>
<name>A0A6C1BZ99_9ACTN</name>
<organism evidence="3 4">
    <name type="scientific">Streptomyces albus</name>
    <dbReference type="NCBI Taxonomy" id="1888"/>
    <lineage>
        <taxon>Bacteria</taxon>
        <taxon>Bacillati</taxon>
        <taxon>Actinomycetota</taxon>
        <taxon>Actinomycetes</taxon>
        <taxon>Kitasatosporales</taxon>
        <taxon>Streptomycetaceae</taxon>
        <taxon>Streptomyces</taxon>
    </lineage>
</organism>
<evidence type="ECO:0000256" key="2">
    <source>
        <dbReference type="SAM" id="Phobius"/>
    </source>
</evidence>
<dbReference type="GeneID" id="75184688"/>
<dbReference type="InterPro" id="IPR045513">
    <property type="entry name" value="DUF6479"/>
</dbReference>
<evidence type="ECO:0000313" key="4">
    <source>
        <dbReference type="Proteomes" id="UP000298111"/>
    </source>
</evidence>
<dbReference type="AlphaFoldDB" id="A0A6C1BZ99"/>
<feature type="transmembrane region" description="Helical" evidence="2">
    <location>
        <begin position="20"/>
        <end position="42"/>
    </location>
</feature>
<evidence type="ECO:0000313" key="3">
    <source>
        <dbReference type="EMBL" id="TGG78834.1"/>
    </source>
</evidence>
<keyword evidence="2" id="KW-0812">Transmembrane</keyword>
<protein>
    <submittedName>
        <fullName evidence="3">Uncharacterized protein</fullName>
    </submittedName>
</protein>
<sequence length="124" mass="13632">MNADVTQTAMNLAAGDHLVGLVPLILGFLIVIALIWAVWLGIRLRNREPEPPEPEDQPHLPPEGPVEEVTGNREPDEMPRDGVRRLPHDGVHDYGDREDHPGRPPRRKKWEPGKSGSFGSGGSG</sequence>